<keyword evidence="3" id="KW-1185">Reference proteome</keyword>
<accession>A0A6A4IDP0</accession>
<dbReference type="InterPro" id="IPR017853">
    <property type="entry name" value="GH"/>
</dbReference>
<proteinExistence type="predicted"/>
<name>A0A6A4IDP0_9AGAR</name>
<dbReference type="AlphaFoldDB" id="A0A6A4IDP0"/>
<evidence type="ECO:0000313" key="3">
    <source>
        <dbReference type="Proteomes" id="UP000799118"/>
    </source>
</evidence>
<dbReference type="EMBL" id="ML769399">
    <property type="protein sequence ID" value="KAE9406875.1"/>
    <property type="molecule type" value="Genomic_DNA"/>
</dbReference>
<dbReference type="Gene3D" id="3.20.20.80">
    <property type="entry name" value="Glycosidases"/>
    <property type="match status" value="1"/>
</dbReference>
<dbReference type="InterPro" id="IPR053183">
    <property type="entry name" value="ASL1"/>
</dbReference>
<sequence length="297" mass="32141">MDPNSIVRNPSFRLCSLNPLSLFSLFSSVSAQAGKRGLAWPYYNSHSVRPKASYYHIELTFVLSDPGVFNNGDGEVVAIYDWETYAPVSSNGNGGLGFIGMQADMVSTSSPVEDLATRQAEQGWATVFSLNEPDISGTITPAAAADWYIQWINPLAIKKALPAVTSSTNAGQGLSWLSEMISACAGECFFDYINLHWYGTSFAEFQSYILEAHSQFPNYNMVITEFALNAGGDQLSFFQSAFPFLDGLSYVILYFPFVATSPALLTQNDDAAVVAVGTDSCLYTDAGGPSAVGNLMY</sequence>
<dbReference type="GO" id="GO:0009277">
    <property type="term" value="C:fungal-type cell wall"/>
    <property type="evidence" value="ECO:0007669"/>
    <property type="project" value="TreeGrafter"/>
</dbReference>
<dbReference type="Proteomes" id="UP000799118">
    <property type="component" value="Unassembled WGS sequence"/>
</dbReference>
<protein>
    <recommendedName>
        <fullName evidence="1">Asl1-like glycosyl hydrolase catalytic domain-containing protein</fullName>
    </recommendedName>
</protein>
<dbReference type="Pfam" id="PF11790">
    <property type="entry name" value="Glyco_hydro_cc"/>
    <property type="match status" value="1"/>
</dbReference>
<dbReference type="PANTHER" id="PTHR34154:SF3">
    <property type="entry name" value="ALKALI-SENSITIVE LINKAGE PROTEIN 1"/>
    <property type="match status" value="1"/>
</dbReference>
<dbReference type="GO" id="GO:0071966">
    <property type="term" value="P:fungal-type cell wall polysaccharide metabolic process"/>
    <property type="evidence" value="ECO:0007669"/>
    <property type="project" value="TreeGrafter"/>
</dbReference>
<evidence type="ECO:0000259" key="1">
    <source>
        <dbReference type="Pfam" id="PF11790"/>
    </source>
</evidence>
<feature type="domain" description="Asl1-like glycosyl hydrolase catalytic" evidence="1">
    <location>
        <begin position="68"/>
        <end position="262"/>
    </location>
</feature>
<dbReference type="OrthoDB" id="43654at2759"/>
<evidence type="ECO:0000313" key="2">
    <source>
        <dbReference type="EMBL" id="KAE9406875.1"/>
    </source>
</evidence>
<dbReference type="InterPro" id="IPR024655">
    <property type="entry name" value="Asl1_glyco_hydro_catalytic"/>
</dbReference>
<gene>
    <name evidence="2" type="ORF">BT96DRAFT_191271</name>
</gene>
<dbReference type="PANTHER" id="PTHR34154">
    <property type="entry name" value="ALKALI-SENSITIVE LINKAGE PROTEIN 1"/>
    <property type="match status" value="1"/>
</dbReference>
<reference evidence="2" key="1">
    <citation type="journal article" date="2019" name="Environ. Microbiol.">
        <title>Fungal ecological strategies reflected in gene transcription - a case study of two litter decomposers.</title>
        <authorList>
            <person name="Barbi F."/>
            <person name="Kohler A."/>
            <person name="Barry K."/>
            <person name="Baskaran P."/>
            <person name="Daum C."/>
            <person name="Fauchery L."/>
            <person name="Ihrmark K."/>
            <person name="Kuo A."/>
            <person name="LaButti K."/>
            <person name="Lipzen A."/>
            <person name="Morin E."/>
            <person name="Grigoriev I.V."/>
            <person name="Henrissat B."/>
            <person name="Lindahl B."/>
            <person name="Martin F."/>
        </authorList>
    </citation>
    <scope>NUCLEOTIDE SEQUENCE</scope>
    <source>
        <strain evidence="2">JB14</strain>
    </source>
</reference>
<organism evidence="2 3">
    <name type="scientific">Gymnopus androsaceus JB14</name>
    <dbReference type="NCBI Taxonomy" id="1447944"/>
    <lineage>
        <taxon>Eukaryota</taxon>
        <taxon>Fungi</taxon>
        <taxon>Dikarya</taxon>
        <taxon>Basidiomycota</taxon>
        <taxon>Agaricomycotina</taxon>
        <taxon>Agaricomycetes</taxon>
        <taxon>Agaricomycetidae</taxon>
        <taxon>Agaricales</taxon>
        <taxon>Marasmiineae</taxon>
        <taxon>Omphalotaceae</taxon>
        <taxon>Gymnopus</taxon>
    </lineage>
</organism>
<dbReference type="SUPFAM" id="SSF51445">
    <property type="entry name" value="(Trans)glycosidases"/>
    <property type="match status" value="1"/>
</dbReference>